<gene>
    <name evidence="1" type="ORF">CVLEPA_LOCUS11325</name>
</gene>
<evidence type="ECO:0000313" key="1">
    <source>
        <dbReference type="EMBL" id="CAK8681088.1"/>
    </source>
</evidence>
<dbReference type="EMBL" id="CAWYQH010000079">
    <property type="protein sequence ID" value="CAK8681088.1"/>
    <property type="molecule type" value="Genomic_DNA"/>
</dbReference>
<sequence>MFMSALFTAISANNTNERILGYVTRKIVSDTTLSQSDEERDMRAFLQTFNDVFDDVNNQEADDVSKPSKFAKISWENFPETSNEAKTFDELYDNVVLDYDVIDRTGFDLLSENATIALNGLTDTWKSEDDLFAFSDDYYDLRSNNNRIVTTQYGSLPDHYNRPRGKTKRGKIASNFLAALRAKKKQ</sequence>
<dbReference type="Proteomes" id="UP001642483">
    <property type="component" value="Unassembled WGS sequence"/>
</dbReference>
<reference evidence="1 2" key="1">
    <citation type="submission" date="2024-02" db="EMBL/GenBank/DDBJ databases">
        <authorList>
            <person name="Daric V."/>
            <person name="Darras S."/>
        </authorList>
    </citation>
    <scope>NUCLEOTIDE SEQUENCE [LARGE SCALE GENOMIC DNA]</scope>
</reference>
<protein>
    <submittedName>
        <fullName evidence="1">Uncharacterized protein</fullName>
    </submittedName>
</protein>
<evidence type="ECO:0000313" key="2">
    <source>
        <dbReference type="Proteomes" id="UP001642483"/>
    </source>
</evidence>
<accession>A0ABP0FPX3</accession>
<comment type="caution">
    <text evidence="1">The sequence shown here is derived from an EMBL/GenBank/DDBJ whole genome shotgun (WGS) entry which is preliminary data.</text>
</comment>
<proteinExistence type="predicted"/>
<keyword evidence="2" id="KW-1185">Reference proteome</keyword>
<organism evidence="1 2">
    <name type="scientific">Clavelina lepadiformis</name>
    <name type="common">Light-bulb sea squirt</name>
    <name type="synonym">Ascidia lepadiformis</name>
    <dbReference type="NCBI Taxonomy" id="159417"/>
    <lineage>
        <taxon>Eukaryota</taxon>
        <taxon>Metazoa</taxon>
        <taxon>Chordata</taxon>
        <taxon>Tunicata</taxon>
        <taxon>Ascidiacea</taxon>
        <taxon>Aplousobranchia</taxon>
        <taxon>Clavelinidae</taxon>
        <taxon>Clavelina</taxon>
    </lineage>
</organism>
<name>A0ABP0FPX3_CLALP</name>